<feature type="transmembrane region" description="Helical" evidence="1">
    <location>
        <begin position="12"/>
        <end position="34"/>
    </location>
</feature>
<dbReference type="EMBL" id="BARU01026099">
    <property type="protein sequence ID" value="GAH74087.1"/>
    <property type="molecule type" value="Genomic_DNA"/>
</dbReference>
<dbReference type="AlphaFoldDB" id="X1HXA8"/>
<gene>
    <name evidence="2" type="ORF">S03H2_41969</name>
</gene>
<comment type="caution">
    <text evidence="2">The sequence shown here is derived from an EMBL/GenBank/DDBJ whole genome shotgun (WGS) entry which is preliminary data.</text>
</comment>
<reference evidence="2" key="1">
    <citation type="journal article" date="2014" name="Front. Microbiol.">
        <title>High frequency of phylogenetically diverse reductive dehalogenase-homologous genes in deep subseafloor sedimentary metagenomes.</title>
        <authorList>
            <person name="Kawai M."/>
            <person name="Futagami T."/>
            <person name="Toyoda A."/>
            <person name="Takaki Y."/>
            <person name="Nishi S."/>
            <person name="Hori S."/>
            <person name="Arai W."/>
            <person name="Tsubouchi T."/>
            <person name="Morono Y."/>
            <person name="Uchiyama I."/>
            <person name="Ito T."/>
            <person name="Fujiyama A."/>
            <person name="Inagaki F."/>
            <person name="Takami H."/>
        </authorList>
    </citation>
    <scope>NUCLEOTIDE SEQUENCE</scope>
    <source>
        <strain evidence="2">Expedition CK06-06</strain>
    </source>
</reference>
<keyword evidence="1" id="KW-0812">Transmembrane</keyword>
<keyword evidence="1" id="KW-1133">Transmembrane helix</keyword>
<organism evidence="2">
    <name type="scientific">marine sediment metagenome</name>
    <dbReference type="NCBI Taxonomy" id="412755"/>
    <lineage>
        <taxon>unclassified sequences</taxon>
        <taxon>metagenomes</taxon>
        <taxon>ecological metagenomes</taxon>
    </lineage>
</organism>
<keyword evidence="1" id="KW-0472">Membrane</keyword>
<feature type="transmembrane region" description="Helical" evidence="1">
    <location>
        <begin position="41"/>
        <end position="58"/>
    </location>
</feature>
<evidence type="ECO:0000256" key="1">
    <source>
        <dbReference type="SAM" id="Phobius"/>
    </source>
</evidence>
<evidence type="ECO:0000313" key="2">
    <source>
        <dbReference type="EMBL" id="GAH74087.1"/>
    </source>
</evidence>
<sequence>GLNSPFGLVRPVVTFLVMLALVGILVYLVVIFGSEEMAKDIVAAFLILVAAISGFWFGSRAPTPPK</sequence>
<accession>X1HXA8</accession>
<name>X1HXA8_9ZZZZ</name>
<feature type="non-terminal residue" evidence="2">
    <location>
        <position position="1"/>
    </location>
</feature>
<proteinExistence type="predicted"/>
<protein>
    <submittedName>
        <fullName evidence="2">Uncharacterized protein</fullName>
    </submittedName>
</protein>